<reference evidence="1 2" key="2">
    <citation type="submission" date="2020-03" db="EMBL/GenBank/DDBJ databases">
        <authorList>
            <person name="Ichikawa N."/>
            <person name="Kimura A."/>
            <person name="Kitahashi Y."/>
            <person name="Uohara A."/>
        </authorList>
    </citation>
    <scope>NUCLEOTIDE SEQUENCE [LARGE SCALE GENOMIC DNA]</scope>
    <source>
        <strain evidence="1 2">NBRC 107702</strain>
    </source>
</reference>
<dbReference type="RefSeq" id="WP_173039588.1">
    <property type="nucleotide sequence ID" value="NZ_AP022870.1"/>
</dbReference>
<name>A0A6F8Y0F5_9ACTN</name>
<dbReference type="EMBL" id="AP022870">
    <property type="protein sequence ID" value="BCB79586.1"/>
    <property type="molecule type" value="Genomic_DNA"/>
</dbReference>
<evidence type="ECO:0000313" key="1">
    <source>
        <dbReference type="EMBL" id="BCB79586.1"/>
    </source>
</evidence>
<protein>
    <submittedName>
        <fullName evidence="1">Uncharacterized protein</fullName>
    </submittedName>
</protein>
<accession>A0A6F8Y0F5</accession>
<proteinExistence type="predicted"/>
<organism evidence="1 2">
    <name type="scientific">Phytohabitans flavus</name>
    <dbReference type="NCBI Taxonomy" id="1076124"/>
    <lineage>
        <taxon>Bacteria</taxon>
        <taxon>Bacillati</taxon>
        <taxon>Actinomycetota</taxon>
        <taxon>Actinomycetes</taxon>
        <taxon>Micromonosporales</taxon>
        <taxon>Micromonosporaceae</taxon>
    </lineage>
</organism>
<evidence type="ECO:0000313" key="2">
    <source>
        <dbReference type="Proteomes" id="UP000502508"/>
    </source>
</evidence>
<dbReference type="KEGG" id="pfla:Pflav_059960"/>
<gene>
    <name evidence="1" type="ORF">Pflav_059960</name>
</gene>
<keyword evidence="2" id="KW-1185">Reference proteome</keyword>
<reference evidence="1 2" key="1">
    <citation type="submission" date="2020-03" db="EMBL/GenBank/DDBJ databases">
        <title>Whole genome shotgun sequence of Phytohabitans flavus NBRC 107702.</title>
        <authorList>
            <person name="Komaki H."/>
            <person name="Tamura T."/>
        </authorList>
    </citation>
    <scope>NUCLEOTIDE SEQUENCE [LARGE SCALE GENOMIC DNA]</scope>
    <source>
        <strain evidence="1 2">NBRC 107702</strain>
    </source>
</reference>
<dbReference type="AlphaFoldDB" id="A0A6F8Y0F5"/>
<dbReference type="Proteomes" id="UP000502508">
    <property type="component" value="Chromosome"/>
</dbReference>
<sequence length="103" mass="10784">MSAPVPDVSAVLERAASGESFAAIRRSLTPPGWSTVLARAAVAERFDAELYTGTLAGEAAPDLDVLVEIGLVESVPGRPGWYQLAPRTARSGRRSCRKTSGSA</sequence>